<organism evidence="2 3">
    <name type="scientific">Amycolatopsis camponoti</name>
    <dbReference type="NCBI Taxonomy" id="2606593"/>
    <lineage>
        <taxon>Bacteria</taxon>
        <taxon>Bacillati</taxon>
        <taxon>Actinomycetota</taxon>
        <taxon>Actinomycetes</taxon>
        <taxon>Pseudonocardiales</taxon>
        <taxon>Pseudonocardiaceae</taxon>
        <taxon>Amycolatopsis</taxon>
    </lineage>
</organism>
<accession>A0A6I8LS67</accession>
<dbReference type="AlphaFoldDB" id="A0A6I8LS67"/>
<evidence type="ECO:0000313" key="2">
    <source>
        <dbReference type="EMBL" id="VVJ19623.1"/>
    </source>
</evidence>
<gene>
    <name evidence="2" type="ORF">AA23TX_04644</name>
</gene>
<dbReference type="Proteomes" id="UP000399805">
    <property type="component" value="Unassembled WGS sequence"/>
</dbReference>
<feature type="region of interest" description="Disordered" evidence="1">
    <location>
        <begin position="1"/>
        <end position="21"/>
    </location>
</feature>
<reference evidence="2 3" key="1">
    <citation type="submission" date="2019-09" db="EMBL/GenBank/DDBJ databases">
        <authorList>
            <person name="Leyn A S."/>
        </authorList>
    </citation>
    <scope>NUCLEOTIDE SEQUENCE [LARGE SCALE GENOMIC DNA]</scope>
    <source>
        <strain evidence="2">AA231_1</strain>
    </source>
</reference>
<evidence type="ECO:0000256" key="1">
    <source>
        <dbReference type="SAM" id="MobiDB-lite"/>
    </source>
</evidence>
<proteinExistence type="predicted"/>
<keyword evidence="3" id="KW-1185">Reference proteome</keyword>
<name>A0A6I8LS67_9PSEU</name>
<protein>
    <submittedName>
        <fullName evidence="2">Uncharacterized protein</fullName>
    </submittedName>
</protein>
<sequence length="53" mass="5489">MSSPITPDTSHATPAPLPVRRPANCARQAGYCAESVTGVEMFSGTKAQPSTGR</sequence>
<evidence type="ECO:0000313" key="3">
    <source>
        <dbReference type="Proteomes" id="UP000399805"/>
    </source>
</evidence>
<feature type="compositionally biased region" description="Polar residues" evidence="1">
    <location>
        <begin position="1"/>
        <end position="12"/>
    </location>
</feature>
<dbReference type="EMBL" id="CABVGP010000002">
    <property type="protein sequence ID" value="VVJ19623.1"/>
    <property type="molecule type" value="Genomic_DNA"/>
</dbReference>